<name>A0A644TJY2_9ZZZZ</name>
<protein>
    <submittedName>
        <fullName evidence="1">Uncharacterized protein</fullName>
    </submittedName>
</protein>
<organism evidence="1">
    <name type="scientific">bioreactor metagenome</name>
    <dbReference type="NCBI Taxonomy" id="1076179"/>
    <lineage>
        <taxon>unclassified sequences</taxon>
        <taxon>metagenomes</taxon>
        <taxon>ecological metagenomes</taxon>
    </lineage>
</organism>
<dbReference type="AlphaFoldDB" id="A0A644TJY2"/>
<accession>A0A644TJY2</accession>
<proteinExistence type="predicted"/>
<gene>
    <name evidence="1" type="ORF">SDC9_11689</name>
</gene>
<reference evidence="1" key="1">
    <citation type="submission" date="2019-08" db="EMBL/GenBank/DDBJ databases">
        <authorList>
            <person name="Kucharzyk K."/>
            <person name="Murdoch R.W."/>
            <person name="Higgins S."/>
            <person name="Loffler F."/>
        </authorList>
    </citation>
    <scope>NUCLEOTIDE SEQUENCE</scope>
</reference>
<dbReference type="EMBL" id="VSSQ01000030">
    <property type="protein sequence ID" value="MPL66021.1"/>
    <property type="molecule type" value="Genomic_DNA"/>
</dbReference>
<sequence length="245" mass="27778">MEMESGAIDKICELRDEGAREKIGDLTFVRGEMKPVFFAPRPDPVKISTLTGLVAYLEKNIDEIKKPELMLHVEDVKRVSLVSKLCGINRKRDIFATATVDEKLQEYPFERYMVVEEFVIRLRSMFQLNPDLERIIAYTSNLSSGMAVQTQDDGISQTLTVKVGVTGALKRTETAPVIVILKPYRSFRELDQVESNFLFRIRTDEDGKNPVCALFEADGGKWRNDTVLNIKCWLEGAIKDIAIIA</sequence>
<comment type="caution">
    <text evidence="1">The sequence shown here is derived from an EMBL/GenBank/DDBJ whole genome shotgun (WGS) entry which is preliminary data.</text>
</comment>
<evidence type="ECO:0000313" key="1">
    <source>
        <dbReference type="EMBL" id="MPL66021.1"/>
    </source>
</evidence>